<protein>
    <recommendedName>
        <fullName evidence="3">Leucine-rich repeat domain-containing protein</fullName>
    </recommendedName>
</protein>
<dbReference type="SUPFAM" id="SSF52058">
    <property type="entry name" value="L domain-like"/>
    <property type="match status" value="1"/>
</dbReference>
<name>A0A1M5SCL9_9BACT</name>
<keyword evidence="2" id="KW-1185">Reference proteome</keyword>
<evidence type="ECO:0000313" key="1">
    <source>
        <dbReference type="EMBL" id="SHH36211.1"/>
    </source>
</evidence>
<dbReference type="AlphaFoldDB" id="A0A1M5SCL9"/>
<dbReference type="PANTHER" id="PTHR36766:SF30">
    <property type="entry name" value="TIR-NBS TYPE DISEASE RESISTANCE PROTEIN-RELATED"/>
    <property type="match status" value="1"/>
</dbReference>
<dbReference type="InterPro" id="IPR032675">
    <property type="entry name" value="LRR_dom_sf"/>
</dbReference>
<evidence type="ECO:0008006" key="3">
    <source>
        <dbReference type="Google" id="ProtNLM"/>
    </source>
</evidence>
<dbReference type="Proteomes" id="UP000184212">
    <property type="component" value="Unassembled WGS sequence"/>
</dbReference>
<organism evidence="1 2">
    <name type="scientific">Chryseolinea serpens</name>
    <dbReference type="NCBI Taxonomy" id="947013"/>
    <lineage>
        <taxon>Bacteria</taxon>
        <taxon>Pseudomonadati</taxon>
        <taxon>Bacteroidota</taxon>
        <taxon>Cytophagia</taxon>
        <taxon>Cytophagales</taxon>
        <taxon>Fulvivirgaceae</taxon>
        <taxon>Chryseolinea</taxon>
    </lineage>
</organism>
<evidence type="ECO:0000313" key="2">
    <source>
        <dbReference type="Proteomes" id="UP000184212"/>
    </source>
</evidence>
<gene>
    <name evidence="1" type="ORF">SAMN04488109_3862</name>
</gene>
<accession>A0A1M5SCL9</accession>
<sequence length="294" mass="34029">MNGDTYDKHGFTFRTWHGHEYLVNPNEYSLKEMRDLDIRNVELSFNTQRTTRRDITFLKSHYDFIEGISITGNLDITALGKFVNLRRLLVQTAPAQVIDFDNFPLLQECRIEWSKKVKNIDRLKSLEILHVWKYKMDDLQGIGGLRSLRELSVIRSSITSLEGIGSLDALERLELGYLRKLNSLHGVERVSNLRRLDIDCCPHIEDLSPVQELKNLEQLGTYRCRKINSLKPLKYLTKLDIVYILGGTDIVDGDMTPLIGRKDATIATRKHYTHSSGEIDKLNGTVRPKQEWDW</sequence>
<dbReference type="EMBL" id="FQWQ01000002">
    <property type="protein sequence ID" value="SHH36211.1"/>
    <property type="molecule type" value="Genomic_DNA"/>
</dbReference>
<dbReference type="STRING" id="947013.SAMN04488109_3862"/>
<reference evidence="1 2" key="1">
    <citation type="submission" date="2016-11" db="EMBL/GenBank/DDBJ databases">
        <authorList>
            <person name="Jaros S."/>
            <person name="Januszkiewicz K."/>
            <person name="Wedrychowicz H."/>
        </authorList>
    </citation>
    <scope>NUCLEOTIDE SEQUENCE [LARGE SCALE GENOMIC DNA]</scope>
    <source>
        <strain evidence="1 2">DSM 24574</strain>
    </source>
</reference>
<dbReference type="PANTHER" id="PTHR36766">
    <property type="entry name" value="PLANT BROAD-SPECTRUM MILDEW RESISTANCE PROTEIN RPW8"/>
    <property type="match status" value="1"/>
</dbReference>
<proteinExistence type="predicted"/>
<dbReference type="Gene3D" id="3.80.10.10">
    <property type="entry name" value="Ribonuclease Inhibitor"/>
    <property type="match status" value="1"/>
</dbReference>